<evidence type="ECO:0000256" key="1">
    <source>
        <dbReference type="SAM" id="SignalP"/>
    </source>
</evidence>
<dbReference type="SUPFAM" id="SSF49785">
    <property type="entry name" value="Galactose-binding domain-like"/>
    <property type="match status" value="1"/>
</dbReference>
<organism evidence="2 3">
    <name type="scientific">Kiritimatiella glycovorans</name>
    <dbReference type="NCBI Taxonomy" id="1307763"/>
    <lineage>
        <taxon>Bacteria</taxon>
        <taxon>Pseudomonadati</taxon>
        <taxon>Kiritimatiellota</taxon>
        <taxon>Kiritimatiellia</taxon>
        <taxon>Kiritimatiellales</taxon>
        <taxon>Kiritimatiellaceae</taxon>
        <taxon>Kiritimatiella</taxon>
    </lineage>
</organism>
<gene>
    <name evidence="2" type="ORF">L21SP4_00101</name>
</gene>
<accession>A0A0G3EDD7</accession>
<dbReference type="InterPro" id="IPR008979">
    <property type="entry name" value="Galactose-bd-like_sf"/>
</dbReference>
<dbReference type="KEGG" id="vbl:L21SP4_00101"/>
<protein>
    <recommendedName>
        <fullName evidence="4">CBM11 domain-containing protein</fullName>
    </recommendedName>
</protein>
<dbReference type="STRING" id="1307763.L21SP4_00101"/>
<dbReference type="EMBL" id="CP010904">
    <property type="protein sequence ID" value="AKJ63387.1"/>
    <property type="molecule type" value="Genomic_DNA"/>
</dbReference>
<name>A0A0G3EDD7_9BACT</name>
<sequence length="203" mass="23346" precursor="true">MKIRVCMLTAAVAAAAVGEALLPNGDFEHGRGGRPEYWQKPDGLGARWAEAPEGGDGKAICLDTRVTEKEMCAQWERTGLDEWIFPKPVDDPIARTYGLSFYSDPVPVDTGRTYRISFDYRTTRPGEGGKVWVRAYGEFRGRKRRLYETVVWCRVKDTSWHHFEETFHPAKCRKDLIDMKVMLFATFPPAEYWFDNVEIEEVE</sequence>
<dbReference type="AlphaFoldDB" id="A0A0G3EDD7"/>
<dbReference type="RefSeq" id="WP_052880826.1">
    <property type="nucleotide sequence ID" value="NZ_CP010904.1"/>
</dbReference>
<feature type="chain" id="PRO_5013220991" description="CBM11 domain-containing protein" evidence="1">
    <location>
        <begin position="16"/>
        <end position="203"/>
    </location>
</feature>
<keyword evidence="1" id="KW-0732">Signal</keyword>
<reference evidence="3" key="1">
    <citation type="submission" date="2015-02" db="EMBL/GenBank/DDBJ databases">
        <title>Description and complete genome sequence of the first cultured representative of the subdivision 5 of the Verrucomicrobia phylum.</title>
        <authorList>
            <person name="Spring S."/>
            <person name="Bunk B."/>
            <person name="Sproer C."/>
            <person name="Klenk H.-P."/>
        </authorList>
    </citation>
    <scope>NUCLEOTIDE SEQUENCE [LARGE SCALE GENOMIC DNA]</scope>
    <source>
        <strain evidence="3">L21-Fru-AB</strain>
    </source>
</reference>
<keyword evidence="3" id="KW-1185">Reference proteome</keyword>
<dbReference type="OrthoDB" id="1095434at2"/>
<feature type="signal peptide" evidence="1">
    <location>
        <begin position="1"/>
        <end position="15"/>
    </location>
</feature>
<evidence type="ECO:0000313" key="2">
    <source>
        <dbReference type="EMBL" id="AKJ63387.1"/>
    </source>
</evidence>
<dbReference type="Proteomes" id="UP000035268">
    <property type="component" value="Chromosome"/>
</dbReference>
<reference evidence="2 3" key="2">
    <citation type="journal article" date="2016" name="ISME J.">
        <title>Characterization of the first cultured representative of Verrucomicrobia subdivision 5 indicates the proposal of a novel phylum.</title>
        <authorList>
            <person name="Spring S."/>
            <person name="Bunk B."/>
            <person name="Sproer C."/>
            <person name="Schumann P."/>
            <person name="Rohde M."/>
            <person name="Tindall B.J."/>
            <person name="Klenk H.P."/>
        </authorList>
    </citation>
    <scope>NUCLEOTIDE SEQUENCE [LARGE SCALE GENOMIC DNA]</scope>
    <source>
        <strain evidence="2 3">L21-Fru-AB</strain>
    </source>
</reference>
<evidence type="ECO:0008006" key="4">
    <source>
        <dbReference type="Google" id="ProtNLM"/>
    </source>
</evidence>
<evidence type="ECO:0000313" key="3">
    <source>
        <dbReference type="Proteomes" id="UP000035268"/>
    </source>
</evidence>
<dbReference type="Gene3D" id="2.60.120.260">
    <property type="entry name" value="Galactose-binding domain-like"/>
    <property type="match status" value="1"/>
</dbReference>
<proteinExistence type="predicted"/>